<accession>A0A7X5J9V0</accession>
<dbReference type="EMBL" id="JAABLQ010000001">
    <property type="protein sequence ID" value="NBN79347.1"/>
    <property type="molecule type" value="Genomic_DNA"/>
</dbReference>
<dbReference type="RefSeq" id="WP_161708958.1">
    <property type="nucleotide sequence ID" value="NZ_JAABLQ010000001.1"/>
</dbReference>
<dbReference type="InterPro" id="IPR010626">
    <property type="entry name" value="DUF1217"/>
</dbReference>
<evidence type="ECO:0000313" key="2">
    <source>
        <dbReference type="Proteomes" id="UP000586722"/>
    </source>
</evidence>
<protein>
    <submittedName>
        <fullName evidence="1">DUF1217 domain-containing protein</fullName>
    </submittedName>
</protein>
<name>A0A7X5J9V0_9HYPH</name>
<evidence type="ECO:0000313" key="1">
    <source>
        <dbReference type="EMBL" id="NBN79347.1"/>
    </source>
</evidence>
<organism evidence="1 2">
    <name type="scientific">Pannonibacter tanglangensis</name>
    <dbReference type="NCBI Taxonomy" id="2750084"/>
    <lineage>
        <taxon>Bacteria</taxon>
        <taxon>Pseudomonadati</taxon>
        <taxon>Pseudomonadota</taxon>
        <taxon>Alphaproteobacteria</taxon>
        <taxon>Hyphomicrobiales</taxon>
        <taxon>Stappiaceae</taxon>
        <taxon>Pannonibacter</taxon>
    </lineage>
</organism>
<gene>
    <name evidence="1" type="ORF">GWI72_13805</name>
</gene>
<dbReference type="InterPro" id="IPR023157">
    <property type="entry name" value="AGR-C-984p-like_sf"/>
</dbReference>
<keyword evidence="2" id="KW-1185">Reference proteome</keyword>
<dbReference type="SUPFAM" id="SSF158837">
    <property type="entry name" value="AGR C 984p-like"/>
    <property type="match status" value="1"/>
</dbReference>
<sequence>MISTLLQYQMVTGNLNRSLKVTAQDPQVARESAYYLKTIGSIKSIDEFLENDRVYAFAMKAMGLEDMTYAKAFMKKALEGGVDKRDSFANRLADKRYAEFVKTFNFSRYGATTTTFSRTQKPIVDAYVRQTLEVQSGESNEAVRLALYFARKAGSLKNPYEVLADRALQQVVLTALGLPKEFAAANIDKQAAVITNRVKFEDFKDPAKLDMFLKRFATMWDLQNGGPAAAASPAVILNSAAGAAGGIGQDLLARIQSFKLGGF</sequence>
<dbReference type="Pfam" id="PF06748">
    <property type="entry name" value="DUF1217"/>
    <property type="match status" value="1"/>
</dbReference>
<reference evidence="2" key="1">
    <citation type="submission" date="2020-01" db="EMBL/GenBank/DDBJ databases">
        <authorList>
            <person name="Fang Y."/>
            <person name="Sun R."/>
            <person name="Nie L."/>
            <person name="He J."/>
            <person name="Hao L."/>
            <person name="Wang L."/>
            <person name="Su S."/>
            <person name="Lv E."/>
            <person name="Zhang Z."/>
            <person name="Xie R."/>
            <person name="Liu H."/>
        </authorList>
    </citation>
    <scope>NUCLEOTIDE SEQUENCE [LARGE SCALE GENOMIC DNA]</scope>
    <source>
        <strain evidence="2">XCT-53</strain>
    </source>
</reference>
<proteinExistence type="predicted"/>
<comment type="caution">
    <text evidence="1">The sequence shown here is derived from an EMBL/GenBank/DDBJ whole genome shotgun (WGS) entry which is preliminary data.</text>
</comment>
<dbReference type="Gene3D" id="1.10.3700.10">
    <property type="entry name" value="AGR C 984p-like"/>
    <property type="match status" value="1"/>
</dbReference>
<dbReference type="Proteomes" id="UP000586722">
    <property type="component" value="Unassembled WGS sequence"/>
</dbReference>
<dbReference type="AlphaFoldDB" id="A0A7X5J9V0"/>